<name>A0A8J9ZDP7_BRALA</name>
<evidence type="ECO:0000259" key="6">
    <source>
        <dbReference type="Pfam" id="PF13330"/>
    </source>
</evidence>
<dbReference type="OrthoDB" id="9929167at2759"/>
<evidence type="ECO:0000256" key="2">
    <source>
        <dbReference type="ARBA" id="ARBA00022525"/>
    </source>
</evidence>
<organism evidence="7 8">
    <name type="scientific">Branchiostoma lanceolatum</name>
    <name type="common">Common lancelet</name>
    <name type="synonym">Amphioxus lanceolatum</name>
    <dbReference type="NCBI Taxonomy" id="7740"/>
    <lineage>
        <taxon>Eukaryota</taxon>
        <taxon>Metazoa</taxon>
        <taxon>Chordata</taxon>
        <taxon>Cephalochordata</taxon>
        <taxon>Leptocardii</taxon>
        <taxon>Amphioxiformes</taxon>
        <taxon>Branchiostomatidae</taxon>
        <taxon>Branchiostoma</taxon>
    </lineage>
</organism>
<evidence type="ECO:0000313" key="7">
    <source>
        <dbReference type="EMBL" id="CAH1251599.1"/>
    </source>
</evidence>
<evidence type="ECO:0000256" key="4">
    <source>
        <dbReference type="ARBA" id="ARBA00023180"/>
    </source>
</evidence>
<dbReference type="Pfam" id="PF13330">
    <property type="entry name" value="Mucin2_WxxW"/>
    <property type="match status" value="1"/>
</dbReference>
<keyword evidence="3" id="KW-0732">Signal</keyword>
<accession>A0A8J9ZDP7</accession>
<dbReference type="PANTHER" id="PTHR15031:SF4">
    <property type="entry name" value="CARTILAGE INTERMEDIATE LAYER PROTEIN 1"/>
    <property type="match status" value="1"/>
</dbReference>
<dbReference type="Proteomes" id="UP000838412">
    <property type="component" value="Chromosome 19"/>
</dbReference>
<evidence type="ECO:0000256" key="1">
    <source>
        <dbReference type="ARBA" id="ARBA00004613"/>
    </source>
</evidence>
<sequence>MSDGYEEPWRPSGASECLTGHHYEQACDVRPDFADTDDKANDADGRPRTKPPFAARSITAIGLLCALLGLTMVALALRYRGAGNTEAIHVAMNEKTVTSVSMVTNMNGISVDGVITDIHDVITDMRSSVPEQMSPELTDTTKDDVTTLKLGATTSLSTIAPLNITEEPPAGCPAWTRWYDRDDPHDYGDWESLVSIRRDLENPGELCFGPSDMQARVKGSNVSALQTGQKFLFLKPILGLVCRGRDQGGQRLCHDYEVRFCCPPY</sequence>
<feature type="transmembrane region" description="Helical" evidence="5">
    <location>
        <begin position="53"/>
        <end position="77"/>
    </location>
</feature>
<reference evidence="7" key="1">
    <citation type="submission" date="2022-01" db="EMBL/GenBank/DDBJ databases">
        <authorList>
            <person name="Braso-Vives M."/>
        </authorList>
    </citation>
    <scope>NUCLEOTIDE SEQUENCE</scope>
</reference>
<evidence type="ECO:0000256" key="3">
    <source>
        <dbReference type="ARBA" id="ARBA00022729"/>
    </source>
</evidence>
<feature type="domain" description="WxxW" evidence="6">
    <location>
        <begin position="175"/>
        <end position="262"/>
    </location>
</feature>
<evidence type="ECO:0000256" key="5">
    <source>
        <dbReference type="SAM" id="Phobius"/>
    </source>
</evidence>
<keyword evidence="4" id="KW-0325">Glycoprotein</keyword>
<proteinExistence type="predicted"/>
<dbReference type="AlphaFoldDB" id="A0A8J9ZDP7"/>
<comment type="subcellular location">
    <subcellularLocation>
        <location evidence="1">Secreted</location>
    </subcellularLocation>
</comment>
<dbReference type="PANTHER" id="PTHR15031">
    <property type="entry name" value="CARTILAGE INTERMEDIATE LAYER PROTEIN CLIP"/>
    <property type="match status" value="1"/>
</dbReference>
<dbReference type="InterPro" id="IPR025155">
    <property type="entry name" value="WxxW_domain"/>
</dbReference>
<gene>
    <name evidence="7" type="primary">CILP2</name>
    <name evidence="7" type="ORF">BLAG_LOCUS11941</name>
</gene>
<dbReference type="GO" id="GO:0005576">
    <property type="term" value="C:extracellular region"/>
    <property type="evidence" value="ECO:0007669"/>
    <property type="project" value="UniProtKB-SubCell"/>
</dbReference>
<keyword evidence="2" id="KW-0964">Secreted</keyword>
<keyword evidence="5" id="KW-0472">Membrane</keyword>
<protein>
    <submittedName>
        <fullName evidence="7">CILP2 protein</fullName>
    </submittedName>
</protein>
<keyword evidence="5" id="KW-1133">Transmembrane helix</keyword>
<evidence type="ECO:0000313" key="8">
    <source>
        <dbReference type="Proteomes" id="UP000838412"/>
    </source>
</evidence>
<keyword evidence="8" id="KW-1185">Reference proteome</keyword>
<keyword evidence="5" id="KW-0812">Transmembrane</keyword>
<dbReference type="EMBL" id="OV696704">
    <property type="protein sequence ID" value="CAH1251599.1"/>
    <property type="molecule type" value="Genomic_DNA"/>
</dbReference>
<dbReference type="InterPro" id="IPR039675">
    <property type="entry name" value="CILP1/CILP2"/>
</dbReference>